<dbReference type="EMBL" id="ACKS01000072">
    <property type="protein sequence ID" value="EFA43780.1"/>
    <property type="molecule type" value="Genomic_DNA"/>
</dbReference>
<feature type="chain" id="PRO_5003026746" evidence="1">
    <location>
        <begin position="20"/>
        <end position="131"/>
    </location>
</feature>
<evidence type="ECO:0000256" key="1">
    <source>
        <dbReference type="SAM" id="SignalP"/>
    </source>
</evidence>
<dbReference type="Proteomes" id="UP000003160">
    <property type="component" value="Unassembled WGS sequence"/>
</dbReference>
<feature type="signal peptide" evidence="1">
    <location>
        <begin position="1"/>
        <end position="19"/>
    </location>
</feature>
<dbReference type="HOGENOM" id="CLU_166138_0_0_10"/>
<keyword evidence="3" id="KW-1185">Reference proteome</keyword>
<dbReference type="RefSeq" id="WP_007173897.1">
    <property type="nucleotide sequence ID" value="NZ_GG704781.1"/>
</dbReference>
<gene>
    <name evidence="2" type="ORF">HMPREF0645_1794</name>
</gene>
<dbReference type="OrthoDB" id="1071800at2"/>
<accession>D1PXV9</accession>
<evidence type="ECO:0000313" key="2">
    <source>
        <dbReference type="EMBL" id="EFA43780.1"/>
    </source>
</evidence>
<comment type="caution">
    <text evidence="2">The sequence shown here is derived from an EMBL/GenBank/DDBJ whole genome shotgun (WGS) entry which is preliminary data.</text>
</comment>
<reference evidence="2 3" key="1">
    <citation type="submission" date="2009-10" db="EMBL/GenBank/DDBJ databases">
        <authorList>
            <person name="Qin X."/>
            <person name="Bachman B."/>
            <person name="Battles P."/>
            <person name="Bell A."/>
            <person name="Bess C."/>
            <person name="Bickham C."/>
            <person name="Chaboub L."/>
            <person name="Chen D."/>
            <person name="Coyle M."/>
            <person name="Deiros D.R."/>
            <person name="Dinh H."/>
            <person name="Forbes L."/>
            <person name="Fowler G."/>
            <person name="Francisco L."/>
            <person name="Fu Q."/>
            <person name="Gubbala S."/>
            <person name="Hale W."/>
            <person name="Han Y."/>
            <person name="Hemphill L."/>
            <person name="Highlander S.K."/>
            <person name="Hirani K."/>
            <person name="Hogues M."/>
            <person name="Jackson L."/>
            <person name="Jakkamsetti A."/>
            <person name="Javaid M."/>
            <person name="Jiang H."/>
            <person name="Korchina V."/>
            <person name="Kovar C."/>
            <person name="Lara F."/>
            <person name="Lee S."/>
            <person name="Mata R."/>
            <person name="Mathew T."/>
            <person name="Moen C."/>
            <person name="Morales K."/>
            <person name="Munidasa M."/>
            <person name="Nazareth L."/>
            <person name="Ngo R."/>
            <person name="Nguyen L."/>
            <person name="Okwuonu G."/>
            <person name="Ongeri F."/>
            <person name="Patil S."/>
            <person name="Petrosino J."/>
            <person name="Pham C."/>
            <person name="Pham P."/>
            <person name="Pu L.-L."/>
            <person name="Puazo M."/>
            <person name="Raj R."/>
            <person name="Reid J."/>
            <person name="Rouhana J."/>
            <person name="Saada N."/>
            <person name="Shang Y."/>
            <person name="Simmons D."/>
            <person name="Thornton R."/>
            <person name="Warren J."/>
            <person name="Weissenberger G."/>
            <person name="Zhang J."/>
            <person name="Zhang L."/>
            <person name="Zhou C."/>
            <person name="Zhu D."/>
            <person name="Muzny D."/>
            <person name="Worley K."/>
            <person name="Gibbs R."/>
        </authorList>
    </citation>
    <scope>NUCLEOTIDE SEQUENCE [LARGE SCALE GENOMIC DNA]</scope>
    <source>
        <strain evidence="2 3">DSM 17361</strain>
    </source>
</reference>
<keyword evidence="1" id="KW-0732">Signal</keyword>
<organism evidence="2 3">
    <name type="scientific">Hallella bergensis DSM 17361</name>
    <dbReference type="NCBI Taxonomy" id="585502"/>
    <lineage>
        <taxon>Bacteria</taxon>
        <taxon>Pseudomonadati</taxon>
        <taxon>Bacteroidota</taxon>
        <taxon>Bacteroidia</taxon>
        <taxon>Bacteroidales</taxon>
        <taxon>Prevotellaceae</taxon>
        <taxon>Hallella</taxon>
    </lineage>
</organism>
<evidence type="ECO:0000313" key="3">
    <source>
        <dbReference type="Proteomes" id="UP000003160"/>
    </source>
</evidence>
<protein>
    <submittedName>
        <fullName evidence="2">Uncharacterized protein</fullName>
    </submittedName>
</protein>
<dbReference type="AlphaFoldDB" id="D1PXV9"/>
<proteinExistence type="predicted"/>
<name>D1PXV9_9BACT</name>
<sequence>MKKIVLTFVALFSMTMAFADHAEKNHVKENKTTEVSVMTMDQNYDMTLNYRKLGSALGLNGHQMEAVETVHNRFIDEMNNAGRAEESNRKALVKEAANKELKYMSYILDESQYKKFTTLLNLTLNNRGLLK</sequence>